<proteinExistence type="predicted"/>
<dbReference type="EMBL" id="UGXS01000004">
    <property type="protein sequence ID" value="SUH13454.1"/>
    <property type="molecule type" value="Genomic_DNA"/>
</dbReference>
<name>A0A379W2R0_SALET</name>
<gene>
    <name evidence="1" type="ORF">NCTC8258_01097</name>
</gene>
<organism evidence="1 2">
    <name type="scientific">Salmonella enterica I</name>
    <dbReference type="NCBI Taxonomy" id="59201"/>
    <lineage>
        <taxon>Bacteria</taxon>
        <taxon>Pseudomonadati</taxon>
        <taxon>Pseudomonadota</taxon>
        <taxon>Gammaproteobacteria</taxon>
        <taxon>Enterobacterales</taxon>
        <taxon>Enterobacteriaceae</taxon>
        <taxon>Salmonella</taxon>
    </lineage>
</organism>
<accession>A0A379W2R0</accession>
<evidence type="ECO:0000313" key="2">
    <source>
        <dbReference type="Proteomes" id="UP000255509"/>
    </source>
</evidence>
<evidence type="ECO:0000313" key="1">
    <source>
        <dbReference type="EMBL" id="SUH13454.1"/>
    </source>
</evidence>
<protein>
    <submittedName>
        <fullName evidence="1">Uncharacterized protein</fullName>
    </submittedName>
</protein>
<reference evidence="1 2" key="1">
    <citation type="submission" date="2018-06" db="EMBL/GenBank/DDBJ databases">
        <authorList>
            <consortium name="Pathogen Informatics"/>
            <person name="Doyle S."/>
        </authorList>
    </citation>
    <scope>NUCLEOTIDE SEQUENCE [LARGE SCALE GENOMIC DNA]</scope>
    <source>
        <strain evidence="1 2">NCTC8258</strain>
    </source>
</reference>
<dbReference type="AlphaFoldDB" id="A0A379W2R0"/>
<sequence length="317" mass="33484">MARGVLERLPFLVGQMRHGLHPCPALGAHVLGQRCQLLAHQRFQHCGVGEVGSGIAFGEQVAADAAACLPVGVQPDEAHQRVRGVDFALGEACAQRGWAALPFRRTIERGFLRGVVVGDGQGHQLFQRDGSGAVVGHQARRDVGQLQAPLHHQRGHAEVGGNVLDGSAFLDQRSERLELVGGVHLFAHQVFREADGAGAAIGHQQARHFVVGGDAVLLRQQLQGGQAAITGHHLVMLAIGGCDHDQVLQQADTGDARGQFGDGQARHLAGVALGAARQQLREGNQDQILGRVGHFQRCDGFDGAGFGLGYGVHGDNS</sequence>
<dbReference type="Proteomes" id="UP000255509">
    <property type="component" value="Unassembled WGS sequence"/>
</dbReference>